<protein>
    <recommendedName>
        <fullName evidence="3">Secreted protein</fullName>
    </recommendedName>
</protein>
<name>C0PM31_MAIZE</name>
<evidence type="ECO:0008006" key="3">
    <source>
        <dbReference type="Google" id="ProtNLM"/>
    </source>
</evidence>
<reference evidence="2" key="1">
    <citation type="journal article" date="2009" name="PLoS Genet.">
        <title>Sequencing, mapping, and analysis of 27,455 maize full-length cDNAs.</title>
        <authorList>
            <person name="Soderlund C."/>
            <person name="Descour A."/>
            <person name="Kudrna D."/>
            <person name="Bomhoff M."/>
            <person name="Boyd L."/>
            <person name="Currie J."/>
            <person name="Angelova A."/>
            <person name="Collura K."/>
            <person name="Wissotski M."/>
            <person name="Ashley E."/>
            <person name="Morrow D."/>
            <person name="Fernandes J."/>
            <person name="Walbot V."/>
            <person name="Yu Y."/>
        </authorList>
    </citation>
    <scope>NUCLEOTIDE SEQUENCE</scope>
    <source>
        <strain evidence="2">B73</strain>
    </source>
</reference>
<keyword evidence="1" id="KW-0732">Signal</keyword>
<evidence type="ECO:0000313" key="2">
    <source>
        <dbReference type="EMBL" id="ACN36247.1"/>
    </source>
</evidence>
<feature type="signal peptide" evidence="1">
    <location>
        <begin position="1"/>
        <end position="29"/>
    </location>
</feature>
<evidence type="ECO:0000256" key="1">
    <source>
        <dbReference type="SAM" id="SignalP"/>
    </source>
</evidence>
<accession>C0PM31</accession>
<organism evidence="2">
    <name type="scientific">Zea mays</name>
    <name type="common">Maize</name>
    <dbReference type="NCBI Taxonomy" id="4577"/>
    <lineage>
        <taxon>Eukaryota</taxon>
        <taxon>Viridiplantae</taxon>
        <taxon>Streptophyta</taxon>
        <taxon>Embryophyta</taxon>
        <taxon>Tracheophyta</taxon>
        <taxon>Spermatophyta</taxon>
        <taxon>Magnoliopsida</taxon>
        <taxon>Liliopsida</taxon>
        <taxon>Poales</taxon>
        <taxon>Poaceae</taxon>
        <taxon>PACMAD clade</taxon>
        <taxon>Panicoideae</taxon>
        <taxon>Andropogonodae</taxon>
        <taxon>Andropogoneae</taxon>
        <taxon>Tripsacinae</taxon>
        <taxon>Zea</taxon>
    </lineage>
</organism>
<reference evidence="2" key="2">
    <citation type="submission" date="2012-06" db="EMBL/GenBank/DDBJ databases">
        <authorList>
            <person name="Yu Y."/>
            <person name="Currie J."/>
            <person name="Lomeli R."/>
            <person name="Angelova A."/>
            <person name="Collura K."/>
            <person name="Wissotski M."/>
            <person name="Campos D."/>
            <person name="Kudrna D."/>
            <person name="Golser W."/>
            <person name="Ashely E."/>
            <person name="Descour A."/>
            <person name="Fernandes J."/>
            <person name="Soderlund C."/>
            <person name="Walbot V."/>
        </authorList>
    </citation>
    <scope>NUCLEOTIDE SEQUENCE</scope>
    <source>
        <strain evidence="2">B73</strain>
    </source>
</reference>
<proteinExistence type="evidence at transcript level"/>
<dbReference type="AlphaFoldDB" id="C0PM31"/>
<feature type="chain" id="PRO_5002900166" description="Secreted protein" evidence="1">
    <location>
        <begin position="30"/>
        <end position="121"/>
    </location>
</feature>
<sequence>MMIDNKYGQFLRSFNLLVCLVFSVTQKWADQTAYSLAGLQCLLTMTTGRAQKTPLLGILYPCPRRNDAIWSLMSILGGKQLRGCSLAALQQLPDLLNTLLPESIYSRQSTEDKQAPFRIRN</sequence>
<dbReference type="EMBL" id="BT069350">
    <property type="protein sequence ID" value="ACN36247.1"/>
    <property type="molecule type" value="mRNA"/>
</dbReference>